<reference evidence="12 13" key="1">
    <citation type="submission" date="2023-03" db="EMBL/GenBank/DDBJ databases">
        <title>YIM 152171 draft genome.</title>
        <authorList>
            <person name="Yang Z."/>
        </authorList>
    </citation>
    <scope>NUCLEOTIDE SEQUENCE [LARGE SCALE GENOMIC DNA]</scope>
    <source>
        <strain evidence="12 13">YIM 152171</strain>
    </source>
</reference>
<evidence type="ECO:0000256" key="8">
    <source>
        <dbReference type="ARBA" id="ARBA00023125"/>
    </source>
</evidence>
<evidence type="ECO:0000313" key="13">
    <source>
        <dbReference type="Proteomes" id="UP001301140"/>
    </source>
</evidence>
<evidence type="ECO:0000256" key="10">
    <source>
        <dbReference type="RuleBase" id="RU000578"/>
    </source>
</evidence>
<evidence type="ECO:0000259" key="11">
    <source>
        <dbReference type="Pfam" id="PF02463"/>
    </source>
</evidence>
<dbReference type="GO" id="GO:0006260">
    <property type="term" value="P:DNA replication"/>
    <property type="evidence" value="ECO:0007669"/>
    <property type="project" value="UniProtKB-UniRule"/>
</dbReference>
<dbReference type="RefSeq" id="WP_327788152.1">
    <property type="nucleotide sequence ID" value="NZ_JARGEQ010000040.1"/>
</dbReference>
<comment type="function">
    <text evidence="9 10">The RecF protein is involved in DNA metabolism; it is required for DNA replication and normal SOS inducibility. RecF binds preferentially to single-stranded, linear DNA. It also seems to bind ATP.</text>
</comment>
<name>A0AAP3V2M4_9PROT</name>
<evidence type="ECO:0000256" key="6">
    <source>
        <dbReference type="ARBA" id="ARBA00022741"/>
    </source>
</evidence>
<dbReference type="InterPro" id="IPR027417">
    <property type="entry name" value="P-loop_NTPase"/>
</dbReference>
<keyword evidence="4 9" id="KW-0963">Cytoplasm</keyword>
<evidence type="ECO:0000256" key="7">
    <source>
        <dbReference type="ARBA" id="ARBA00022840"/>
    </source>
</evidence>
<keyword evidence="13" id="KW-1185">Reference proteome</keyword>
<comment type="subcellular location">
    <subcellularLocation>
        <location evidence="1 9 10">Cytoplasm</location>
    </subcellularLocation>
</comment>
<dbReference type="PROSITE" id="PS00618">
    <property type="entry name" value="RECF_2"/>
    <property type="match status" value="1"/>
</dbReference>
<evidence type="ECO:0000313" key="12">
    <source>
        <dbReference type="EMBL" id="MDF1585737.1"/>
    </source>
</evidence>
<dbReference type="SUPFAM" id="SSF52540">
    <property type="entry name" value="P-loop containing nucleoside triphosphate hydrolases"/>
    <property type="match status" value="1"/>
</dbReference>
<dbReference type="GO" id="GO:0003697">
    <property type="term" value="F:single-stranded DNA binding"/>
    <property type="evidence" value="ECO:0007669"/>
    <property type="project" value="UniProtKB-UniRule"/>
</dbReference>
<keyword evidence="6 9" id="KW-0547">Nucleotide-binding</keyword>
<protein>
    <recommendedName>
        <fullName evidence="3 9">DNA replication and repair protein RecF</fullName>
    </recommendedName>
</protein>
<evidence type="ECO:0000256" key="1">
    <source>
        <dbReference type="ARBA" id="ARBA00004496"/>
    </source>
</evidence>
<keyword evidence="7 9" id="KW-0067">ATP-binding</keyword>
<dbReference type="AlphaFoldDB" id="A0AAP3V2M4"/>
<organism evidence="12 13">
    <name type="scientific">Marinimicrococcus flavescens</name>
    <dbReference type="NCBI Taxonomy" id="3031815"/>
    <lineage>
        <taxon>Bacteria</taxon>
        <taxon>Pseudomonadati</taxon>
        <taxon>Pseudomonadota</taxon>
        <taxon>Alphaproteobacteria</taxon>
        <taxon>Geminicoccales</taxon>
        <taxon>Geminicoccaceae</taxon>
        <taxon>Marinimicrococcus</taxon>
    </lineage>
</organism>
<evidence type="ECO:0000256" key="9">
    <source>
        <dbReference type="HAMAP-Rule" id="MF_00365"/>
    </source>
</evidence>
<accession>A0AAP3V2M4</accession>
<sequence length="384" mass="40993">MALSLVRAEPAPPADALAVGRLRLRDFRNYATLGLEPAGLPVVLHGSNGAGKTNLLEAVSMLAPGRGLRGARLAEMDRHGGGPWSLTALVTGREGPLEIATARDAASERRTVRLEGGSARSSASLARHVGMVWLTPAQDRLFQDAPSARRRFLDRLVVTVTPEHARQLGAYERALRERSLMLREGRADPAWLAAIETRLAAAGVAVAAARRDLVAGLARALAEPQDAFPAPLLALAGEVEGWLAEGPALAAEQRLAEALKASRGLDAQTGGAAVGPHRTDLAVRDGETGTAAAQCSTGRQKALLLSIVLAEARLRRERLGELPVMLLDEVAAHLDQQRRGELFEALHTLGAQCWLTGTEPSLFTGLRRRARFLHVHEATVDHDD</sequence>
<gene>
    <name evidence="9 12" type="primary">recF</name>
    <name evidence="12" type="ORF">PZ740_04970</name>
</gene>
<dbReference type="NCBIfam" id="TIGR00611">
    <property type="entry name" value="recf"/>
    <property type="match status" value="1"/>
</dbReference>
<dbReference type="Pfam" id="PF02463">
    <property type="entry name" value="SMC_N"/>
    <property type="match status" value="1"/>
</dbReference>
<dbReference type="PANTHER" id="PTHR32182:SF0">
    <property type="entry name" value="DNA REPLICATION AND REPAIR PROTEIN RECF"/>
    <property type="match status" value="1"/>
</dbReference>
<dbReference type="EMBL" id="JARGEQ010000040">
    <property type="protein sequence ID" value="MDF1585737.1"/>
    <property type="molecule type" value="Genomic_DNA"/>
</dbReference>
<dbReference type="PANTHER" id="PTHR32182">
    <property type="entry name" value="DNA REPLICATION AND REPAIR PROTEIN RECF"/>
    <property type="match status" value="1"/>
</dbReference>
<dbReference type="PROSITE" id="PS00617">
    <property type="entry name" value="RECF_1"/>
    <property type="match status" value="1"/>
</dbReference>
<dbReference type="GO" id="GO:0009432">
    <property type="term" value="P:SOS response"/>
    <property type="evidence" value="ECO:0007669"/>
    <property type="project" value="UniProtKB-UniRule"/>
</dbReference>
<keyword evidence="5 9" id="KW-0235">DNA replication</keyword>
<dbReference type="InterPro" id="IPR003395">
    <property type="entry name" value="RecF/RecN/SMC_N"/>
</dbReference>
<feature type="binding site" evidence="9">
    <location>
        <begin position="46"/>
        <end position="53"/>
    </location>
    <ligand>
        <name>ATP</name>
        <dbReference type="ChEBI" id="CHEBI:30616"/>
    </ligand>
</feature>
<keyword evidence="9 10" id="KW-0227">DNA damage</keyword>
<feature type="domain" description="RecF/RecN/SMC N-terminal" evidence="11">
    <location>
        <begin position="19"/>
        <end position="362"/>
    </location>
</feature>
<dbReference type="HAMAP" id="MF_00365">
    <property type="entry name" value="RecF"/>
    <property type="match status" value="1"/>
</dbReference>
<dbReference type="InterPro" id="IPR018078">
    <property type="entry name" value="DNA-binding_RecF_CS"/>
</dbReference>
<dbReference type="GO" id="GO:0005524">
    <property type="term" value="F:ATP binding"/>
    <property type="evidence" value="ECO:0007669"/>
    <property type="project" value="UniProtKB-UniRule"/>
</dbReference>
<comment type="caution">
    <text evidence="12">The sequence shown here is derived from an EMBL/GenBank/DDBJ whole genome shotgun (WGS) entry which is preliminary data.</text>
</comment>
<evidence type="ECO:0000256" key="5">
    <source>
        <dbReference type="ARBA" id="ARBA00022705"/>
    </source>
</evidence>
<proteinExistence type="inferred from homology"/>
<dbReference type="GO" id="GO:0005737">
    <property type="term" value="C:cytoplasm"/>
    <property type="evidence" value="ECO:0007669"/>
    <property type="project" value="UniProtKB-SubCell"/>
</dbReference>
<dbReference type="Gene3D" id="1.20.1050.90">
    <property type="entry name" value="RecF/RecN/SMC, N-terminal domain"/>
    <property type="match status" value="1"/>
</dbReference>
<dbReference type="GO" id="GO:0000731">
    <property type="term" value="P:DNA synthesis involved in DNA repair"/>
    <property type="evidence" value="ECO:0007669"/>
    <property type="project" value="TreeGrafter"/>
</dbReference>
<keyword evidence="9 10" id="KW-0742">SOS response</keyword>
<keyword evidence="9 10" id="KW-0234">DNA repair</keyword>
<dbReference type="GO" id="GO:0006302">
    <property type="term" value="P:double-strand break repair"/>
    <property type="evidence" value="ECO:0007669"/>
    <property type="project" value="TreeGrafter"/>
</dbReference>
<dbReference type="InterPro" id="IPR001238">
    <property type="entry name" value="DNA-binding_RecF"/>
</dbReference>
<evidence type="ECO:0000256" key="3">
    <source>
        <dbReference type="ARBA" id="ARBA00020170"/>
    </source>
</evidence>
<dbReference type="Proteomes" id="UP001301140">
    <property type="component" value="Unassembled WGS sequence"/>
</dbReference>
<comment type="similarity">
    <text evidence="2 9 10">Belongs to the RecF family.</text>
</comment>
<dbReference type="Gene3D" id="3.40.50.300">
    <property type="entry name" value="P-loop containing nucleotide triphosphate hydrolases"/>
    <property type="match status" value="1"/>
</dbReference>
<keyword evidence="8 9" id="KW-0238">DNA-binding</keyword>
<evidence type="ECO:0000256" key="2">
    <source>
        <dbReference type="ARBA" id="ARBA00008016"/>
    </source>
</evidence>
<dbReference type="InterPro" id="IPR042174">
    <property type="entry name" value="RecF_2"/>
</dbReference>
<evidence type="ECO:0000256" key="4">
    <source>
        <dbReference type="ARBA" id="ARBA00022490"/>
    </source>
</evidence>